<dbReference type="HOGENOM" id="CLU_1552991_0_0_9"/>
<dbReference type="Proteomes" id="UP000006000">
    <property type="component" value="Unassembled WGS sequence"/>
</dbReference>
<evidence type="ECO:0000313" key="1">
    <source>
        <dbReference type="EMBL" id="EDM51849.1"/>
    </source>
</evidence>
<dbReference type="EMBL" id="AAVL02000030">
    <property type="protein sequence ID" value="EDM51849.1"/>
    <property type="molecule type" value="Genomic_DNA"/>
</dbReference>
<accession>A5Z577</accession>
<organism evidence="1 2">
    <name type="scientific">Eubacterium ventriosum ATCC 27560</name>
    <dbReference type="NCBI Taxonomy" id="411463"/>
    <lineage>
        <taxon>Bacteria</taxon>
        <taxon>Bacillati</taxon>
        <taxon>Bacillota</taxon>
        <taxon>Clostridia</taxon>
        <taxon>Eubacteriales</taxon>
        <taxon>Eubacteriaceae</taxon>
        <taxon>Eubacterium</taxon>
    </lineage>
</organism>
<proteinExistence type="predicted"/>
<protein>
    <submittedName>
        <fullName evidence="1">Uncharacterized protein</fullName>
    </submittedName>
</protein>
<evidence type="ECO:0000313" key="2">
    <source>
        <dbReference type="Proteomes" id="UP000006000"/>
    </source>
</evidence>
<dbReference type="STRING" id="411463.EUBVEN_00856"/>
<dbReference type="AlphaFoldDB" id="A5Z577"/>
<dbReference type="AntiFam" id="ANF00062">
    <property type="entry name" value="Shadow ORF (opposite ABC transporter protein)"/>
</dbReference>
<gene>
    <name evidence="1" type="ORF">EUBVEN_00856</name>
</gene>
<reference evidence="1 2" key="1">
    <citation type="submission" date="2007-03" db="EMBL/GenBank/DDBJ databases">
        <authorList>
            <person name="Fulton L."/>
            <person name="Clifton S."/>
            <person name="Fulton B."/>
            <person name="Xu J."/>
            <person name="Minx P."/>
            <person name="Pepin K.H."/>
            <person name="Johnson M."/>
            <person name="Thiruvilangam P."/>
            <person name="Bhonagiri V."/>
            <person name="Nash W.E."/>
            <person name="Mardis E.R."/>
            <person name="Wilson R.K."/>
        </authorList>
    </citation>
    <scope>NUCLEOTIDE SEQUENCE [LARGE SCALE GENOMIC DNA]</scope>
    <source>
        <strain evidence="1 2">ATCC 27560</strain>
    </source>
</reference>
<sequence length="172" mass="17863">MSITSFLPTGSSIAVGSSKTIHLGSIAIIPAIATLCFCPPDSLSGDLCLNLVIFTLPRALSTLFHISAVGTCMFSGPKATSSSTIVATIWLSGFWNTIPAVCLMSKTLSSLVVSMPSIHTEPSVGISNALMCFANDDLPEPLCPNMVINCPASTSKLTLSIALNFESSSSSM</sequence>
<name>A5Z577_9FIRM</name>
<comment type="caution">
    <text evidence="1">The sequence shown here is derived from an EMBL/GenBank/DDBJ whole genome shotgun (WGS) entry which is preliminary data.</text>
</comment>
<reference evidence="1 2" key="2">
    <citation type="submission" date="2007-04" db="EMBL/GenBank/DDBJ databases">
        <title>Draft genome sequence of Eubacterium ventriosum (ATCC 27560).</title>
        <authorList>
            <person name="Sudarsanam P."/>
            <person name="Ley R."/>
            <person name="Guruge J."/>
            <person name="Turnbaugh P.J."/>
            <person name="Mahowald M."/>
            <person name="Liep D."/>
            <person name="Gordon J."/>
        </authorList>
    </citation>
    <scope>NUCLEOTIDE SEQUENCE [LARGE SCALE GENOMIC DNA]</scope>
    <source>
        <strain evidence="1 2">ATCC 27560</strain>
    </source>
</reference>